<organism evidence="2 3">
    <name type="scientific">Umezawaea tangerina</name>
    <dbReference type="NCBI Taxonomy" id="84725"/>
    <lineage>
        <taxon>Bacteria</taxon>
        <taxon>Bacillati</taxon>
        <taxon>Actinomycetota</taxon>
        <taxon>Actinomycetes</taxon>
        <taxon>Pseudonocardiales</taxon>
        <taxon>Pseudonocardiaceae</taxon>
        <taxon>Umezawaea</taxon>
    </lineage>
</organism>
<gene>
    <name evidence="2" type="ORF">CLV43_107249</name>
</gene>
<dbReference type="PANTHER" id="PTHR46865:SF2">
    <property type="entry name" value="MONOOXYGENASE"/>
    <property type="match status" value="1"/>
</dbReference>
<dbReference type="InterPro" id="IPR051704">
    <property type="entry name" value="FAD_aromatic-hydroxylase"/>
</dbReference>
<evidence type="ECO:0000259" key="1">
    <source>
        <dbReference type="Pfam" id="PF01494"/>
    </source>
</evidence>
<dbReference type="AlphaFoldDB" id="A0A2T0T1X2"/>
<accession>A0A2T0T1X2</accession>
<keyword evidence="3" id="KW-1185">Reference proteome</keyword>
<dbReference type="OrthoDB" id="3356051at2"/>
<dbReference type="Gene3D" id="3.30.9.10">
    <property type="entry name" value="D-Amino Acid Oxidase, subunit A, domain 2"/>
    <property type="match status" value="1"/>
</dbReference>
<feature type="domain" description="FAD-binding" evidence="1">
    <location>
        <begin position="5"/>
        <end position="339"/>
    </location>
</feature>
<proteinExistence type="predicted"/>
<evidence type="ECO:0000313" key="3">
    <source>
        <dbReference type="Proteomes" id="UP000239494"/>
    </source>
</evidence>
<name>A0A2T0T1X2_9PSEU</name>
<dbReference type="GO" id="GO:0071949">
    <property type="term" value="F:FAD binding"/>
    <property type="evidence" value="ECO:0007669"/>
    <property type="project" value="InterPro"/>
</dbReference>
<dbReference type="EMBL" id="PVTF01000007">
    <property type="protein sequence ID" value="PRY39662.1"/>
    <property type="molecule type" value="Genomic_DNA"/>
</dbReference>
<dbReference type="InterPro" id="IPR036188">
    <property type="entry name" value="FAD/NAD-bd_sf"/>
</dbReference>
<dbReference type="SUPFAM" id="SSF51905">
    <property type="entry name" value="FAD/NAD(P)-binding domain"/>
    <property type="match status" value="1"/>
</dbReference>
<reference evidence="2 3" key="1">
    <citation type="submission" date="2018-03" db="EMBL/GenBank/DDBJ databases">
        <title>Genomic Encyclopedia of Archaeal and Bacterial Type Strains, Phase II (KMG-II): from individual species to whole genera.</title>
        <authorList>
            <person name="Goeker M."/>
        </authorList>
    </citation>
    <scope>NUCLEOTIDE SEQUENCE [LARGE SCALE GENOMIC DNA]</scope>
    <source>
        <strain evidence="2 3">DSM 44720</strain>
    </source>
</reference>
<comment type="caution">
    <text evidence="2">The sequence shown here is derived from an EMBL/GenBank/DDBJ whole genome shotgun (WGS) entry which is preliminary data.</text>
</comment>
<evidence type="ECO:0000313" key="2">
    <source>
        <dbReference type="EMBL" id="PRY39662.1"/>
    </source>
</evidence>
<dbReference type="Pfam" id="PF01494">
    <property type="entry name" value="FAD_binding_3"/>
    <property type="match status" value="1"/>
</dbReference>
<dbReference type="PANTHER" id="PTHR46865">
    <property type="entry name" value="OXIDOREDUCTASE-RELATED"/>
    <property type="match status" value="1"/>
</dbReference>
<dbReference type="InterPro" id="IPR002938">
    <property type="entry name" value="FAD-bd"/>
</dbReference>
<protein>
    <submittedName>
        <fullName evidence="2">2-polyprenyl-6-methoxyphenol hydroxylase-like FAD-dependent oxidoreductase</fullName>
    </submittedName>
</protein>
<sequence>MTPPTVLVLGAGVAGPALAYWLARHGMRPTVVEQAAELRSGGTAVVVKDRAHAVVEEMGVLPRLRELATTVDAMALLDANGRRIARIPTSSDRSPSVEVTRADLSAVLRHAVGDDAEFLFDETVTALEQDGEGVDVTFRRAAPRRFDLVVGADGVHSAIRGLVFGPERDFVTDLPLYAASVPVSPDLVDDPREMLLLNAPGRMLAIHPSRTTPVALFTFRGPRVDGYDGYDRHDTALQKRMLAAAYAPLGWRVPELVATYQEHPAPFFQPLGNLRLPTWSRGRVALVGDAASAVALLSDGSSLAIAGAHGLAAALAAHPGDHAGAFRAYEADHRPRADAKHRLTGVAAALLVPRTRAGLAVRNTLARTVTRATRTPLHDPSATRT</sequence>
<dbReference type="Gene3D" id="3.50.50.60">
    <property type="entry name" value="FAD/NAD(P)-binding domain"/>
    <property type="match status" value="1"/>
</dbReference>
<dbReference type="Proteomes" id="UP000239494">
    <property type="component" value="Unassembled WGS sequence"/>
</dbReference>
<dbReference type="RefSeq" id="WP_106189581.1">
    <property type="nucleotide sequence ID" value="NZ_PVTF01000007.1"/>
</dbReference>
<dbReference type="PRINTS" id="PR00420">
    <property type="entry name" value="RNGMNOXGNASE"/>
</dbReference>